<dbReference type="InterPro" id="IPR001806">
    <property type="entry name" value="Small_GTPase"/>
</dbReference>
<dbReference type="EMBL" id="CAXDID020000075">
    <property type="protein sequence ID" value="CAL6016203.1"/>
    <property type="molecule type" value="Genomic_DNA"/>
</dbReference>
<keyword evidence="5" id="KW-1185">Reference proteome</keyword>
<dbReference type="Gene3D" id="3.40.50.300">
    <property type="entry name" value="P-loop containing nucleotide triphosphate hydrolases"/>
    <property type="match status" value="1"/>
</dbReference>
<dbReference type="InterPro" id="IPR005225">
    <property type="entry name" value="Small_GTP-bd"/>
</dbReference>
<evidence type="ECO:0000313" key="3">
    <source>
        <dbReference type="EMBL" id="CAL6000191.1"/>
    </source>
</evidence>
<dbReference type="GO" id="GO:0003924">
    <property type="term" value="F:GTPase activity"/>
    <property type="evidence" value="ECO:0007669"/>
    <property type="project" value="InterPro"/>
</dbReference>
<dbReference type="InterPro" id="IPR027417">
    <property type="entry name" value="P-loop_NTPase"/>
</dbReference>
<dbReference type="Pfam" id="PF00071">
    <property type="entry name" value="Ras"/>
    <property type="match status" value="1"/>
</dbReference>
<dbReference type="Proteomes" id="UP001642409">
    <property type="component" value="Unassembled WGS sequence"/>
</dbReference>
<keyword evidence="1" id="KW-0547">Nucleotide-binding</keyword>
<evidence type="ECO:0000313" key="4">
    <source>
        <dbReference type="EMBL" id="CAL6016203.1"/>
    </source>
</evidence>
<organism evidence="2">
    <name type="scientific">Hexamita inflata</name>
    <dbReference type="NCBI Taxonomy" id="28002"/>
    <lineage>
        <taxon>Eukaryota</taxon>
        <taxon>Metamonada</taxon>
        <taxon>Diplomonadida</taxon>
        <taxon>Hexamitidae</taxon>
        <taxon>Hexamitinae</taxon>
        <taxon>Hexamita</taxon>
    </lineage>
</organism>
<comment type="caution">
    <text evidence="2">The sequence shown here is derived from an EMBL/GenBank/DDBJ whole genome shotgun (WGS) entry which is preliminary data.</text>
</comment>
<dbReference type="SUPFAM" id="SSF52540">
    <property type="entry name" value="P-loop containing nucleoside triphosphate hydrolases"/>
    <property type="match status" value="1"/>
</dbReference>
<dbReference type="EMBL" id="CAXDID020000041">
    <property type="protein sequence ID" value="CAL6000191.1"/>
    <property type="molecule type" value="Genomic_DNA"/>
</dbReference>
<evidence type="ECO:0000313" key="2">
    <source>
        <dbReference type="EMBL" id="CAI9941215.1"/>
    </source>
</evidence>
<proteinExistence type="predicted"/>
<accession>A0AA86U3S4</accession>
<sequence>MESSRNIKVALVGDTQVGKTSISTRFIYNRFDFTPVSTTGGQYKKKIIFVNQNQVQINIWDTAGQERFRALSELYYRSASAIILVYDVTRMETFSNLKYWIGELRAKGDKNAVIVMVGNKIDAAERVVSKAQAAQFAAEEKVFYKEASALSGESVCEIFNLIVEQVQIVQSPTEEVVSVKIKEQKDKKWFACC</sequence>
<name>A0AA86U3S4_9EUKA</name>
<dbReference type="SMART" id="SM00174">
    <property type="entry name" value="RHO"/>
    <property type="match status" value="1"/>
</dbReference>
<reference evidence="3 5" key="2">
    <citation type="submission" date="2024-07" db="EMBL/GenBank/DDBJ databases">
        <authorList>
            <person name="Akdeniz Z."/>
        </authorList>
    </citation>
    <scope>NUCLEOTIDE SEQUENCE [LARGE SCALE GENOMIC DNA]</scope>
</reference>
<protein>
    <submittedName>
        <fullName evidence="2">Rab11</fullName>
    </submittedName>
</protein>
<reference evidence="2" key="1">
    <citation type="submission" date="2023-06" db="EMBL/GenBank/DDBJ databases">
        <authorList>
            <person name="Kurt Z."/>
        </authorList>
    </citation>
    <scope>NUCLEOTIDE SEQUENCE</scope>
</reference>
<dbReference type="CDD" id="cd00154">
    <property type="entry name" value="Rab"/>
    <property type="match status" value="1"/>
</dbReference>
<dbReference type="PANTHER" id="PTHR47978">
    <property type="match status" value="1"/>
</dbReference>
<dbReference type="GO" id="GO:0005525">
    <property type="term" value="F:GTP binding"/>
    <property type="evidence" value="ECO:0007669"/>
    <property type="project" value="InterPro"/>
</dbReference>
<dbReference type="EMBL" id="CATOUU010000687">
    <property type="protein sequence ID" value="CAI9941215.1"/>
    <property type="molecule type" value="Genomic_DNA"/>
</dbReference>
<dbReference type="PROSITE" id="PS51419">
    <property type="entry name" value="RAB"/>
    <property type="match status" value="1"/>
</dbReference>
<evidence type="ECO:0000256" key="1">
    <source>
        <dbReference type="ARBA" id="ARBA00022741"/>
    </source>
</evidence>
<dbReference type="PROSITE" id="PS51421">
    <property type="entry name" value="RAS"/>
    <property type="match status" value="1"/>
</dbReference>
<dbReference type="SMART" id="SM00175">
    <property type="entry name" value="RAB"/>
    <property type="match status" value="1"/>
</dbReference>
<evidence type="ECO:0000313" key="5">
    <source>
        <dbReference type="Proteomes" id="UP001642409"/>
    </source>
</evidence>
<dbReference type="PRINTS" id="PR00449">
    <property type="entry name" value="RASTRNSFRMNG"/>
</dbReference>
<dbReference type="SMART" id="SM00176">
    <property type="entry name" value="RAN"/>
    <property type="match status" value="1"/>
</dbReference>
<dbReference type="SMART" id="SM00173">
    <property type="entry name" value="RAS"/>
    <property type="match status" value="1"/>
</dbReference>
<dbReference type="NCBIfam" id="TIGR00231">
    <property type="entry name" value="small_GTP"/>
    <property type="match status" value="1"/>
</dbReference>
<gene>
    <name evidence="3" type="ORF">HINF_LOCUS16574</name>
    <name evidence="4" type="ORF">HINF_LOCUS25398</name>
    <name evidence="2" type="ORF">HINF_LOCUS28860</name>
</gene>
<dbReference type="FunFam" id="3.40.50.300:FF:000808">
    <property type="entry name" value="Small GTP-binding protein, putative"/>
    <property type="match status" value="1"/>
</dbReference>
<dbReference type="AlphaFoldDB" id="A0AA86U3S4"/>